<organism evidence="2 3">
    <name type="scientific">Ophiocordyceps camponoti-rufipedis</name>
    <dbReference type="NCBI Taxonomy" id="2004952"/>
    <lineage>
        <taxon>Eukaryota</taxon>
        <taxon>Fungi</taxon>
        <taxon>Dikarya</taxon>
        <taxon>Ascomycota</taxon>
        <taxon>Pezizomycotina</taxon>
        <taxon>Sordariomycetes</taxon>
        <taxon>Hypocreomycetidae</taxon>
        <taxon>Hypocreales</taxon>
        <taxon>Ophiocordycipitaceae</taxon>
        <taxon>Ophiocordyceps</taxon>
    </lineage>
</organism>
<keyword evidence="3" id="KW-1185">Reference proteome</keyword>
<name>A0A2C5Z045_9HYPO</name>
<evidence type="ECO:0000313" key="2">
    <source>
        <dbReference type="EMBL" id="PHH73140.1"/>
    </source>
</evidence>
<protein>
    <submittedName>
        <fullName evidence="2">Uncharacterized protein</fullName>
    </submittedName>
</protein>
<dbReference type="STRING" id="2004952.A0A2C5Z045"/>
<gene>
    <name evidence="2" type="ORF">CDD80_4024</name>
</gene>
<feature type="region of interest" description="Disordered" evidence="1">
    <location>
        <begin position="154"/>
        <end position="181"/>
    </location>
</feature>
<sequence length="249" mass="28014">MQSTTHQVHDDLASLFSRTLTFNNAPEPKETTPRLEPASYSVSQHYHHSAHAAENKSTEAVVLDKHGIDAAVLTPSQMQLFRVADEAQKLRLMELWSIFPPARGQDLPVSAWTSSSLEHEERLARLRFEDQFEHQESRRQQQPPLVHHAMSLDGTPVQTADGTWSSSSTSTSTGPADATASSEPYLLSSFEEHMSRVRERDAFSFLGYTPATDPIYRGPDFARHQQHLHMAMQYGAAEHFREADAMDVM</sequence>
<feature type="compositionally biased region" description="Low complexity" evidence="1">
    <location>
        <begin position="159"/>
        <end position="181"/>
    </location>
</feature>
<evidence type="ECO:0000256" key="1">
    <source>
        <dbReference type="SAM" id="MobiDB-lite"/>
    </source>
</evidence>
<reference evidence="2 3" key="1">
    <citation type="submission" date="2017-06" db="EMBL/GenBank/DDBJ databases">
        <title>Ant-infecting Ophiocordyceps genomes reveal a high diversity of potential behavioral manipulation genes and a possible major role for enterotoxins.</title>
        <authorList>
            <person name="De Bekker C."/>
            <person name="Evans H.C."/>
            <person name="Brachmann A."/>
            <person name="Hughes D.P."/>
        </authorList>
    </citation>
    <scope>NUCLEOTIDE SEQUENCE [LARGE SCALE GENOMIC DNA]</scope>
    <source>
        <strain evidence="2 3">Map16</strain>
    </source>
</reference>
<proteinExistence type="predicted"/>
<evidence type="ECO:0000313" key="3">
    <source>
        <dbReference type="Proteomes" id="UP000226431"/>
    </source>
</evidence>
<accession>A0A2C5Z045</accession>
<dbReference type="Proteomes" id="UP000226431">
    <property type="component" value="Unassembled WGS sequence"/>
</dbReference>
<dbReference type="OrthoDB" id="5357075at2759"/>
<dbReference type="EMBL" id="NJES01000366">
    <property type="protein sequence ID" value="PHH73140.1"/>
    <property type="molecule type" value="Genomic_DNA"/>
</dbReference>
<comment type="caution">
    <text evidence="2">The sequence shown here is derived from an EMBL/GenBank/DDBJ whole genome shotgun (WGS) entry which is preliminary data.</text>
</comment>
<dbReference type="AlphaFoldDB" id="A0A2C5Z045"/>